<dbReference type="Pfam" id="PF13715">
    <property type="entry name" value="CarbopepD_reg_2"/>
    <property type="match status" value="1"/>
</dbReference>
<dbReference type="RefSeq" id="WP_076732805.1">
    <property type="nucleotide sequence ID" value="NZ_CP019352.1"/>
</dbReference>
<organism evidence="1 2">
    <name type="scientific">Lacinutrix venerupis</name>
    <dbReference type="NCBI Taxonomy" id="1486034"/>
    <lineage>
        <taxon>Bacteria</taxon>
        <taxon>Pseudomonadati</taxon>
        <taxon>Bacteroidota</taxon>
        <taxon>Flavobacteriia</taxon>
        <taxon>Flavobacteriales</taxon>
        <taxon>Flavobacteriaceae</taxon>
        <taxon>Lacinutrix</taxon>
    </lineage>
</organism>
<evidence type="ECO:0000313" key="1">
    <source>
        <dbReference type="EMBL" id="APX99991.1"/>
    </source>
</evidence>
<protein>
    <recommendedName>
        <fullName evidence="3">Carboxypeptidase-like protein</fullName>
    </recommendedName>
</protein>
<gene>
    <name evidence="1" type="ORF">BWR22_06615</name>
</gene>
<dbReference type="Proteomes" id="UP000187506">
    <property type="component" value="Chromosome"/>
</dbReference>
<keyword evidence="2" id="KW-1185">Reference proteome</keyword>
<dbReference type="AlphaFoldDB" id="A0AAC9PVT0"/>
<dbReference type="EMBL" id="CP019352">
    <property type="protein sequence ID" value="APX99991.1"/>
    <property type="molecule type" value="Genomic_DNA"/>
</dbReference>
<reference evidence="1 2" key="1">
    <citation type="submission" date="2017-01" db="EMBL/GenBank/DDBJ databases">
        <title>Complete genome of Lacinutrix venerupis DOK2-8 isolated from seawater in Dokdo.</title>
        <authorList>
            <person name="Chi W.-J."/>
            <person name="Kim J.H."/>
        </authorList>
    </citation>
    <scope>NUCLEOTIDE SEQUENCE [LARGE SCALE GENOMIC DNA]</scope>
    <source>
        <strain evidence="1 2">DOK2-8</strain>
    </source>
</reference>
<proteinExistence type="predicted"/>
<dbReference type="KEGG" id="lvn:BWR22_06615"/>
<sequence>MNIKKTLLVLFISLINITFFQAQSVSGKILSTENLAIPYATIQIGEKHGTISNQEGDFTISTKGFAENEIVKISYLGFETKEIPLNKFISKDYILKERFDVLSEVYLTNKKLNVEEILQKVKDSISSNYNLDFKSQIFYRNTIVSTPKKMEFEILKASELSKSTIKTINSQFEDLQNFAVNKTSTYYKDILLNYAKLNDSIKINVTKATKLINQAKDKSTDKLQTDFIKIITKQLDSSSTYKLKSGLFKIEDSIKVDNVFKTKETPKTKEIASDLKVLLNKNAINENSYFSFLFNTSKNDYTLDGISYFNGNPVYKITFTPKRKSEKFEGVFYVNTKDFAVIKIDYNLAENRFGKRLNLKMLVGIKFIENKINGSVVFKKGDDNLYSPQFINIEKQQYAYLSRPLKFIKNVMSEDDEKTTFKFKFKVEATSSSKEELYFIENTTTNNTNFKEFLNEDEYQIESIEAYNPEIWKNYKIISPVESIKNYHLEDINI</sequence>
<dbReference type="InterPro" id="IPR008969">
    <property type="entry name" value="CarboxyPept-like_regulatory"/>
</dbReference>
<name>A0AAC9PVT0_9FLAO</name>
<accession>A0AAC9PVT0</accession>
<evidence type="ECO:0000313" key="2">
    <source>
        <dbReference type="Proteomes" id="UP000187506"/>
    </source>
</evidence>
<evidence type="ECO:0008006" key="3">
    <source>
        <dbReference type="Google" id="ProtNLM"/>
    </source>
</evidence>
<dbReference type="SUPFAM" id="SSF49464">
    <property type="entry name" value="Carboxypeptidase regulatory domain-like"/>
    <property type="match status" value="1"/>
</dbReference>